<dbReference type="Proteomes" id="UP001348369">
    <property type="component" value="Chromosome"/>
</dbReference>
<reference evidence="1" key="1">
    <citation type="submission" date="2022-10" db="EMBL/GenBank/DDBJ databases">
        <title>The complete genomes of actinobacterial strains from the NBC collection.</title>
        <authorList>
            <person name="Joergensen T.S."/>
            <person name="Alvarez Arevalo M."/>
            <person name="Sterndorff E.B."/>
            <person name="Faurdal D."/>
            <person name="Vuksanovic O."/>
            <person name="Mourched A.-S."/>
            <person name="Charusanti P."/>
            <person name="Shaw S."/>
            <person name="Blin K."/>
            <person name="Weber T."/>
        </authorList>
    </citation>
    <scope>NUCLEOTIDE SEQUENCE</scope>
    <source>
        <strain evidence="1">NBC 01771</strain>
    </source>
</reference>
<accession>A0ACD4ZCT4</accession>
<evidence type="ECO:0000313" key="2">
    <source>
        <dbReference type="Proteomes" id="UP001348369"/>
    </source>
</evidence>
<proteinExistence type="predicted"/>
<dbReference type="EMBL" id="CP109109">
    <property type="protein sequence ID" value="WSB95601.1"/>
    <property type="molecule type" value="Genomic_DNA"/>
</dbReference>
<gene>
    <name evidence="1" type="ORF">OG835_00095</name>
</gene>
<evidence type="ECO:0000313" key="1">
    <source>
        <dbReference type="EMBL" id="WSB95601.1"/>
    </source>
</evidence>
<keyword evidence="2" id="KW-1185">Reference proteome</keyword>
<name>A0ACD4ZCT4_9ACTN</name>
<protein>
    <submittedName>
        <fullName evidence="1">Uncharacterized protein</fullName>
    </submittedName>
</protein>
<sequence>MDRFEVGWRDDEGEHRRPLTDVLSVEFEAGLPVRGFPSYRGQRHFPGLYWSATTGGHVGFESWLERDRGRRRRTHRAYEIVENRIARARRHGDREAVRALRRERRSLPSQDPHDPGYRRLRYVRYCDDFLLGFAGPKSEAVEIKEKIRTFLRDELKLELSESKTLITHATSQAARFLGYEIRAQHADTKITRNRRAVNGAIGLFVPRDVIRDRCARYMSGGKPALRGPLLHDEDFTIVAKYGSE</sequence>
<organism evidence="1 2">
    <name type="scientific">Streptomyces scopuliridis</name>
    <dbReference type="NCBI Taxonomy" id="452529"/>
    <lineage>
        <taxon>Bacteria</taxon>
        <taxon>Bacillati</taxon>
        <taxon>Actinomycetota</taxon>
        <taxon>Actinomycetes</taxon>
        <taxon>Kitasatosporales</taxon>
        <taxon>Streptomycetaceae</taxon>
        <taxon>Streptomyces</taxon>
    </lineage>
</organism>